<dbReference type="CDD" id="cd03257">
    <property type="entry name" value="ABC_NikE_OppD_transporters"/>
    <property type="match status" value="1"/>
</dbReference>
<dbReference type="SMART" id="SM00382">
    <property type="entry name" value="AAA"/>
    <property type="match status" value="1"/>
</dbReference>
<dbReference type="InterPro" id="IPR003439">
    <property type="entry name" value="ABC_transporter-like_ATP-bd"/>
</dbReference>
<dbReference type="Pfam" id="PF00005">
    <property type="entry name" value="ABC_tran"/>
    <property type="match status" value="1"/>
</dbReference>
<dbReference type="NCBIfam" id="NF011659">
    <property type="entry name" value="PRK15079.1"/>
    <property type="match status" value="1"/>
</dbReference>
<organism evidence="7 8">
    <name type="scientific">Vogesella indigofera</name>
    <name type="common">Pseudomonas indigofera</name>
    <dbReference type="NCBI Taxonomy" id="45465"/>
    <lineage>
        <taxon>Bacteria</taxon>
        <taxon>Pseudomonadati</taxon>
        <taxon>Pseudomonadota</taxon>
        <taxon>Betaproteobacteria</taxon>
        <taxon>Neisseriales</taxon>
        <taxon>Chromobacteriaceae</taxon>
        <taxon>Vogesella</taxon>
    </lineage>
</organism>
<keyword evidence="5" id="KW-0067">ATP-binding</keyword>
<dbReference type="NCBIfam" id="TIGR01727">
    <property type="entry name" value="oligo_HPY"/>
    <property type="match status" value="1"/>
</dbReference>
<comment type="similarity">
    <text evidence="1">Belongs to the ABC transporter superfamily.</text>
</comment>
<dbReference type="RefSeq" id="WP_272802102.1">
    <property type="nucleotide sequence ID" value="NZ_JAQQKY010000001.1"/>
</dbReference>
<feature type="domain" description="ABC transporter" evidence="6">
    <location>
        <begin position="10"/>
        <end position="261"/>
    </location>
</feature>
<comment type="caution">
    <text evidence="7">The sequence shown here is derived from an EMBL/GenBank/DDBJ whole genome shotgun (WGS) entry which is preliminary data.</text>
</comment>
<dbReference type="InterPro" id="IPR050319">
    <property type="entry name" value="ABC_transp_ATP-bind"/>
</dbReference>
<dbReference type="InterPro" id="IPR013563">
    <property type="entry name" value="Oligopep_ABC_C"/>
</dbReference>
<protein>
    <submittedName>
        <fullName evidence="7">Murein tripeptide/oligopeptide ABC transporter ATP binding protein OppF</fullName>
    </submittedName>
</protein>
<dbReference type="Gene3D" id="3.40.50.300">
    <property type="entry name" value="P-loop containing nucleotide triphosphate hydrolases"/>
    <property type="match status" value="1"/>
</dbReference>
<dbReference type="EMBL" id="JAQQKY010000001">
    <property type="protein sequence ID" value="MDC7689472.1"/>
    <property type="molecule type" value="Genomic_DNA"/>
</dbReference>
<dbReference type="PANTHER" id="PTHR43776">
    <property type="entry name" value="TRANSPORT ATP-BINDING PROTEIN"/>
    <property type="match status" value="1"/>
</dbReference>
<evidence type="ECO:0000256" key="3">
    <source>
        <dbReference type="ARBA" id="ARBA00022475"/>
    </source>
</evidence>
<dbReference type="PANTHER" id="PTHR43776:SF7">
    <property type="entry name" value="D,D-DIPEPTIDE TRANSPORT ATP-BINDING PROTEIN DDPF-RELATED"/>
    <property type="match status" value="1"/>
</dbReference>
<accession>A0ABT5I0D2</accession>
<evidence type="ECO:0000256" key="5">
    <source>
        <dbReference type="ARBA" id="ARBA00022840"/>
    </source>
</evidence>
<evidence type="ECO:0000256" key="1">
    <source>
        <dbReference type="ARBA" id="ARBA00005417"/>
    </source>
</evidence>
<dbReference type="InterPro" id="IPR027417">
    <property type="entry name" value="P-loop_NTPase"/>
</dbReference>
<dbReference type="InterPro" id="IPR003593">
    <property type="entry name" value="AAA+_ATPase"/>
</dbReference>
<dbReference type="PROSITE" id="PS00211">
    <property type="entry name" value="ABC_TRANSPORTER_1"/>
    <property type="match status" value="1"/>
</dbReference>
<keyword evidence="8" id="KW-1185">Reference proteome</keyword>
<proteinExistence type="inferred from homology"/>
<evidence type="ECO:0000256" key="4">
    <source>
        <dbReference type="ARBA" id="ARBA00022741"/>
    </source>
</evidence>
<dbReference type="PROSITE" id="PS50893">
    <property type="entry name" value="ABC_TRANSPORTER_2"/>
    <property type="match status" value="1"/>
</dbReference>
<evidence type="ECO:0000313" key="8">
    <source>
        <dbReference type="Proteomes" id="UP001221566"/>
    </source>
</evidence>
<keyword evidence="3" id="KW-0472">Membrane</keyword>
<keyword evidence="4" id="KW-0547">Nucleotide-binding</keyword>
<dbReference type="Proteomes" id="UP001221566">
    <property type="component" value="Unassembled WGS sequence"/>
</dbReference>
<reference evidence="7 8" key="1">
    <citation type="submission" date="2023-01" db="EMBL/GenBank/DDBJ databases">
        <title>Novel species of the genus Vogesella isolated from rivers.</title>
        <authorList>
            <person name="Lu H."/>
        </authorList>
    </citation>
    <scope>NUCLEOTIDE SEQUENCE [LARGE SCALE GENOMIC DNA]</scope>
    <source>
        <strain evidence="7 8">SH7W</strain>
    </source>
</reference>
<keyword evidence="3" id="KW-1003">Cell membrane</keyword>
<evidence type="ECO:0000313" key="7">
    <source>
        <dbReference type="EMBL" id="MDC7689472.1"/>
    </source>
</evidence>
<name>A0ABT5I0D2_VOGIN</name>
<dbReference type="Pfam" id="PF08352">
    <property type="entry name" value="oligo_HPY"/>
    <property type="match status" value="1"/>
</dbReference>
<sequence length="328" mass="36621">MSDKKLILSVRDVKVHFKVKGGNDWPWTPKKTLKAVDGVSFDLYEGETLGVVGESGCGKSTLARSILNLIPATAGEIVWMGRDLRQGSEKDWLAVRRDIQMIFQDPLASLNPRMTIAQIIGEPLRVHRPELSSEEVMKRVRAMMVKVGLREQMINRYPHEFSGGQCQRIGIARALILEPKLIICDEPVSALDVSIQAQIINLLKELQREMGLALIFIAHDLAVVKHISDRILVMYLGREMELAEKHALYDKPSHPYTRALLSAIPIPDPKLERSKVIQILQGDLPSPINPPSGCVFRTRCPLAEAQCAGERPELRRLSADTQSSCLLA</sequence>
<dbReference type="SUPFAM" id="SSF52540">
    <property type="entry name" value="P-loop containing nucleoside triphosphate hydrolases"/>
    <property type="match status" value="1"/>
</dbReference>
<evidence type="ECO:0000259" key="6">
    <source>
        <dbReference type="PROSITE" id="PS50893"/>
    </source>
</evidence>
<keyword evidence="2" id="KW-0813">Transport</keyword>
<gene>
    <name evidence="7" type="primary">oppF</name>
    <name evidence="7" type="ORF">PQU93_01530</name>
</gene>
<dbReference type="InterPro" id="IPR017871">
    <property type="entry name" value="ABC_transporter-like_CS"/>
</dbReference>
<evidence type="ECO:0000256" key="2">
    <source>
        <dbReference type="ARBA" id="ARBA00022448"/>
    </source>
</evidence>